<evidence type="ECO:0000256" key="1">
    <source>
        <dbReference type="ARBA" id="ARBA00023015"/>
    </source>
</evidence>
<dbReference type="Gene3D" id="1.10.10.60">
    <property type="entry name" value="Homeodomain-like"/>
    <property type="match status" value="1"/>
</dbReference>
<evidence type="ECO:0000256" key="2">
    <source>
        <dbReference type="ARBA" id="ARBA00023125"/>
    </source>
</evidence>
<dbReference type="PROSITE" id="PS50977">
    <property type="entry name" value="HTH_TETR_2"/>
    <property type="match status" value="1"/>
</dbReference>
<dbReference type="Pfam" id="PF16859">
    <property type="entry name" value="TetR_C_11"/>
    <property type="match status" value="1"/>
</dbReference>
<feature type="DNA-binding region" description="H-T-H motif" evidence="4">
    <location>
        <begin position="34"/>
        <end position="53"/>
    </location>
</feature>
<evidence type="ECO:0000313" key="7">
    <source>
        <dbReference type="Proteomes" id="UP000830158"/>
    </source>
</evidence>
<gene>
    <name evidence="6" type="ORF">L1857_09955</name>
</gene>
<dbReference type="SUPFAM" id="SSF46689">
    <property type="entry name" value="Homeodomain-like"/>
    <property type="match status" value="1"/>
</dbReference>
<proteinExistence type="predicted"/>
<keyword evidence="2 4" id="KW-0238">DNA-binding</keyword>
<dbReference type="RefSeq" id="WP_116115196.1">
    <property type="nucleotide sequence ID" value="NZ_CP091196.1"/>
</dbReference>
<protein>
    <submittedName>
        <fullName evidence="6">TetR/AcrR family transcriptional regulator</fullName>
    </submittedName>
</protein>
<keyword evidence="3" id="KW-0804">Transcription</keyword>
<evidence type="ECO:0000256" key="3">
    <source>
        <dbReference type="ARBA" id="ARBA00023163"/>
    </source>
</evidence>
<dbReference type="Gene3D" id="1.10.357.10">
    <property type="entry name" value="Tetracycline Repressor, domain 2"/>
    <property type="match status" value="1"/>
</dbReference>
<keyword evidence="1" id="KW-0805">Transcription regulation</keyword>
<dbReference type="SUPFAM" id="SSF48498">
    <property type="entry name" value="Tetracyclin repressor-like, C-terminal domain"/>
    <property type="match status" value="1"/>
</dbReference>
<sequence length="203" mass="22719">MPEPKSRRHGAELESAILDAAWAELVEVGYAKLTMEGVAARAGTSKPVVYRRWPGRPELVLAAWRRRVPDGGDLPDTGALRSDLLALLHRFVHRFQDTPRDVLAGLMSETFRDPEVFALLLKQIAATRQWPAVETVVRKAVERGEIPPVQITPRVARVPLDLIRAEAIFHHREIDEKTITEIVDDVLLPLLRGLAHTESPGEE</sequence>
<dbReference type="InterPro" id="IPR036271">
    <property type="entry name" value="Tet_transcr_reg_TetR-rel_C_sf"/>
</dbReference>
<accession>A0ABY4NSY2</accession>
<dbReference type="PANTHER" id="PTHR30055">
    <property type="entry name" value="HTH-TYPE TRANSCRIPTIONAL REGULATOR RUTR"/>
    <property type="match status" value="1"/>
</dbReference>
<evidence type="ECO:0000259" key="5">
    <source>
        <dbReference type="PROSITE" id="PS50977"/>
    </source>
</evidence>
<dbReference type="InterPro" id="IPR009057">
    <property type="entry name" value="Homeodomain-like_sf"/>
</dbReference>
<dbReference type="PANTHER" id="PTHR30055:SF148">
    <property type="entry name" value="TETR-FAMILY TRANSCRIPTIONAL REGULATOR"/>
    <property type="match status" value="1"/>
</dbReference>
<keyword evidence="7" id="KW-1185">Reference proteome</keyword>
<dbReference type="InterPro" id="IPR001647">
    <property type="entry name" value="HTH_TetR"/>
</dbReference>
<dbReference type="Pfam" id="PF00440">
    <property type="entry name" value="TetR_N"/>
    <property type="match status" value="1"/>
</dbReference>
<reference evidence="6" key="1">
    <citation type="submission" date="2022-01" db="EMBL/GenBank/DDBJ databases">
        <title>PSI-footprinting approach for the identification of protein synthesis inhibitor producers.</title>
        <authorList>
            <person name="Handel F."/>
            <person name="Kulik A."/>
            <person name="Wex K.W."/>
            <person name="Berscheid A."/>
            <person name="Saur J.S."/>
            <person name="Winkler A."/>
            <person name="Wibberg D."/>
            <person name="Kalinowski J."/>
            <person name="Broetz-Oesterhelt H."/>
            <person name="Mast Y."/>
        </authorList>
    </citation>
    <scope>NUCLEOTIDE SEQUENCE</scope>
    <source>
        <strain evidence="6">KNN 49.3e</strain>
    </source>
</reference>
<evidence type="ECO:0000256" key="4">
    <source>
        <dbReference type="PROSITE-ProRule" id="PRU00335"/>
    </source>
</evidence>
<feature type="domain" description="HTH tetR-type" evidence="5">
    <location>
        <begin position="11"/>
        <end position="71"/>
    </location>
</feature>
<dbReference type="InterPro" id="IPR011075">
    <property type="entry name" value="TetR_C"/>
</dbReference>
<dbReference type="EMBL" id="CP091196">
    <property type="protein sequence ID" value="UQS23118.1"/>
    <property type="molecule type" value="Genomic_DNA"/>
</dbReference>
<dbReference type="Proteomes" id="UP000830158">
    <property type="component" value="Chromosome"/>
</dbReference>
<name>A0ABY4NSY2_9PSEU</name>
<organism evidence="6 7">
    <name type="scientific">Amycolatopsis thermalba</name>
    <dbReference type="NCBI Taxonomy" id="944492"/>
    <lineage>
        <taxon>Bacteria</taxon>
        <taxon>Bacillati</taxon>
        <taxon>Actinomycetota</taxon>
        <taxon>Actinomycetes</taxon>
        <taxon>Pseudonocardiales</taxon>
        <taxon>Pseudonocardiaceae</taxon>
        <taxon>Amycolatopsis</taxon>
    </lineage>
</organism>
<evidence type="ECO:0000313" key="6">
    <source>
        <dbReference type="EMBL" id="UQS23118.1"/>
    </source>
</evidence>
<dbReference type="InterPro" id="IPR050109">
    <property type="entry name" value="HTH-type_TetR-like_transc_reg"/>
</dbReference>